<comment type="similarity">
    <text evidence="3">Belongs to the polysaccharide deacetylase family.</text>
</comment>
<comment type="function">
    <text evidence="1">Is involved in generating a small heat-stable compound (Nod), an acylated oligomer of N-acetylglucosamine, that stimulates mitosis in various plant protoplasts.</text>
</comment>
<organism evidence="8 9">
    <name type="scientific">Roseibium aggregatum</name>
    <dbReference type="NCBI Taxonomy" id="187304"/>
    <lineage>
        <taxon>Bacteria</taxon>
        <taxon>Pseudomonadati</taxon>
        <taxon>Pseudomonadota</taxon>
        <taxon>Alphaproteobacteria</taxon>
        <taxon>Hyphomicrobiales</taxon>
        <taxon>Stappiaceae</taxon>
        <taxon>Roseibium</taxon>
    </lineage>
</organism>
<dbReference type="Pfam" id="PF01522">
    <property type="entry name" value="Polysacc_deac_1"/>
    <property type="match status" value="2"/>
</dbReference>
<protein>
    <recommendedName>
        <fullName evidence="4">Chitooligosaccharide deacetylase</fullName>
    </recommendedName>
    <alternativeName>
        <fullName evidence="6">Nodulation protein B</fullName>
    </alternativeName>
</protein>
<evidence type="ECO:0000259" key="7">
    <source>
        <dbReference type="PROSITE" id="PS51677"/>
    </source>
</evidence>
<dbReference type="GO" id="GO:0016810">
    <property type="term" value="F:hydrolase activity, acting on carbon-nitrogen (but not peptide) bonds"/>
    <property type="evidence" value="ECO:0007669"/>
    <property type="project" value="InterPro"/>
</dbReference>
<dbReference type="InterPro" id="IPR002509">
    <property type="entry name" value="NODB_dom"/>
</dbReference>
<evidence type="ECO:0000313" key="9">
    <source>
        <dbReference type="Proteomes" id="UP000664096"/>
    </source>
</evidence>
<dbReference type="GO" id="GO:0005576">
    <property type="term" value="C:extracellular region"/>
    <property type="evidence" value="ECO:0007669"/>
    <property type="project" value="UniProtKB-SubCell"/>
</dbReference>
<dbReference type="PANTHER" id="PTHR34216:SF3">
    <property type="entry name" value="POLY-BETA-1,6-N-ACETYL-D-GLUCOSAMINE N-DEACETYLASE"/>
    <property type="match status" value="1"/>
</dbReference>
<dbReference type="CDD" id="cd10918">
    <property type="entry name" value="CE4_NodB_like_5s_6s"/>
    <property type="match status" value="1"/>
</dbReference>
<dbReference type="PROSITE" id="PS51677">
    <property type="entry name" value="NODB"/>
    <property type="match status" value="1"/>
</dbReference>
<dbReference type="Proteomes" id="UP000664096">
    <property type="component" value="Unassembled WGS sequence"/>
</dbReference>
<keyword evidence="5" id="KW-0732">Signal</keyword>
<evidence type="ECO:0000256" key="2">
    <source>
        <dbReference type="ARBA" id="ARBA00004613"/>
    </source>
</evidence>
<dbReference type="InterPro" id="IPR051398">
    <property type="entry name" value="Polysacch_Deacetylase"/>
</dbReference>
<feature type="domain" description="NodB homology" evidence="7">
    <location>
        <begin position="66"/>
        <end position="315"/>
    </location>
</feature>
<dbReference type="Gene3D" id="3.20.20.370">
    <property type="entry name" value="Glycoside hydrolase/deacetylase"/>
    <property type="match status" value="1"/>
</dbReference>
<comment type="subcellular location">
    <subcellularLocation>
        <location evidence="2">Secreted</location>
    </subcellularLocation>
</comment>
<dbReference type="GO" id="GO:0005975">
    <property type="term" value="P:carbohydrate metabolic process"/>
    <property type="evidence" value="ECO:0007669"/>
    <property type="project" value="InterPro"/>
</dbReference>
<dbReference type="SUPFAM" id="SSF88713">
    <property type="entry name" value="Glycoside hydrolase/deacetylase"/>
    <property type="match status" value="1"/>
</dbReference>
<dbReference type="RefSeq" id="WP_207140044.1">
    <property type="nucleotide sequence ID" value="NZ_JAEKJZ010000001.1"/>
</dbReference>
<sequence>MASERKKRLFAHVLLYHAVSENLPVQPGMKLHNVCPDVLFKQLSWVKQNFDVVDLDSLARLQDREGKCAITFDDAYKSVFTNALPILADLNLPASVFVIGSTLTGKIFWRDKMRMLIGSGLSAEFVAWAEAFCRSNRIDADNLYKKSKCPSVNSAELDKLLSAFLDARVVSGRGERNLCADDERQLVEHPLLSYGNHTENHYVLASLSGAEQRREIRRNAALLETLGRKTTQVFSVPFGGLETFDTETCTILAREGYSAFLLSRSRVNHVTDGPLPKLNGLPVLERYMPVGSFSGFQRQIAELIDGAGQRVGLGP</sequence>
<proteinExistence type="inferred from homology"/>
<comment type="caution">
    <text evidence="8">The sequence shown here is derived from an EMBL/GenBank/DDBJ whole genome shotgun (WGS) entry which is preliminary data.</text>
</comment>
<evidence type="ECO:0000256" key="3">
    <source>
        <dbReference type="ARBA" id="ARBA00010973"/>
    </source>
</evidence>
<evidence type="ECO:0000313" key="8">
    <source>
        <dbReference type="EMBL" id="MBN9670567.1"/>
    </source>
</evidence>
<reference evidence="8" key="1">
    <citation type="submission" date="2020-12" db="EMBL/GenBank/DDBJ databases">
        <title>Oil enriched cultivation method for isolating marine PHA-producing bacteria.</title>
        <authorList>
            <person name="Zheng W."/>
            <person name="Yu S."/>
            <person name="Huang Y."/>
        </authorList>
    </citation>
    <scope>NUCLEOTIDE SEQUENCE</scope>
    <source>
        <strain evidence="8">SY-2-12</strain>
    </source>
</reference>
<name>A0A939EDH6_9HYPH</name>
<accession>A0A939EDH6</accession>
<gene>
    <name evidence="8" type="ORF">JF539_09485</name>
</gene>
<dbReference type="PANTHER" id="PTHR34216">
    <property type="match status" value="1"/>
</dbReference>
<dbReference type="AlphaFoldDB" id="A0A939EDH6"/>
<evidence type="ECO:0000256" key="5">
    <source>
        <dbReference type="ARBA" id="ARBA00022729"/>
    </source>
</evidence>
<evidence type="ECO:0000256" key="4">
    <source>
        <dbReference type="ARBA" id="ARBA00020071"/>
    </source>
</evidence>
<dbReference type="InterPro" id="IPR011330">
    <property type="entry name" value="Glyco_hydro/deAcase_b/a-brl"/>
</dbReference>
<dbReference type="EMBL" id="JAEKJZ010000001">
    <property type="protein sequence ID" value="MBN9670567.1"/>
    <property type="molecule type" value="Genomic_DNA"/>
</dbReference>
<evidence type="ECO:0000256" key="1">
    <source>
        <dbReference type="ARBA" id="ARBA00003236"/>
    </source>
</evidence>
<evidence type="ECO:0000256" key="6">
    <source>
        <dbReference type="ARBA" id="ARBA00032976"/>
    </source>
</evidence>